<feature type="domain" description="Histidine kinase" evidence="8">
    <location>
        <begin position="148"/>
        <end position="369"/>
    </location>
</feature>
<dbReference type="FunFam" id="3.30.565.10:FF:000006">
    <property type="entry name" value="Sensor histidine kinase WalK"/>
    <property type="match status" value="1"/>
</dbReference>
<dbReference type="CDD" id="cd00082">
    <property type="entry name" value="HisKA"/>
    <property type="match status" value="1"/>
</dbReference>
<proteinExistence type="predicted"/>
<dbReference type="InterPro" id="IPR050351">
    <property type="entry name" value="BphY/WalK/GraS-like"/>
</dbReference>
<dbReference type="AlphaFoldDB" id="A0A5R8KCN0"/>
<protein>
    <recommendedName>
        <fullName evidence="2">histidine kinase</fullName>
        <ecNumber evidence="2">2.7.13.3</ecNumber>
    </recommendedName>
</protein>
<keyword evidence="7" id="KW-0472">Membrane</keyword>
<dbReference type="InterPro" id="IPR005467">
    <property type="entry name" value="His_kinase_dom"/>
</dbReference>
<dbReference type="Pfam" id="PF00512">
    <property type="entry name" value="HisKA"/>
    <property type="match status" value="1"/>
</dbReference>
<dbReference type="Gene3D" id="3.30.450.20">
    <property type="entry name" value="PAS domain"/>
    <property type="match status" value="1"/>
</dbReference>
<keyword evidence="6" id="KW-0902">Two-component regulatory system</keyword>
<dbReference type="Proteomes" id="UP000306196">
    <property type="component" value="Unassembled WGS sequence"/>
</dbReference>
<dbReference type="RefSeq" id="WP_138087116.1">
    <property type="nucleotide sequence ID" value="NZ_VAUV01000010.1"/>
</dbReference>
<dbReference type="SUPFAM" id="SSF47384">
    <property type="entry name" value="Homodimeric domain of signal transducing histidine kinase"/>
    <property type="match status" value="1"/>
</dbReference>
<accession>A0A5R8KCN0</accession>
<dbReference type="InterPro" id="IPR004358">
    <property type="entry name" value="Sig_transdc_His_kin-like_C"/>
</dbReference>
<dbReference type="PRINTS" id="PR00344">
    <property type="entry name" value="BCTRLSENSOR"/>
</dbReference>
<evidence type="ECO:0000256" key="5">
    <source>
        <dbReference type="ARBA" id="ARBA00022777"/>
    </source>
</evidence>
<dbReference type="GO" id="GO:0005886">
    <property type="term" value="C:plasma membrane"/>
    <property type="evidence" value="ECO:0007669"/>
    <property type="project" value="TreeGrafter"/>
</dbReference>
<dbReference type="InterPro" id="IPR035965">
    <property type="entry name" value="PAS-like_dom_sf"/>
</dbReference>
<dbReference type="SUPFAM" id="SSF55785">
    <property type="entry name" value="PYP-like sensor domain (PAS domain)"/>
    <property type="match status" value="1"/>
</dbReference>
<keyword evidence="10" id="KW-1185">Reference proteome</keyword>
<evidence type="ECO:0000259" key="8">
    <source>
        <dbReference type="PROSITE" id="PS50109"/>
    </source>
</evidence>
<dbReference type="GO" id="GO:0016036">
    <property type="term" value="P:cellular response to phosphate starvation"/>
    <property type="evidence" value="ECO:0007669"/>
    <property type="project" value="TreeGrafter"/>
</dbReference>
<dbReference type="SMART" id="SM00387">
    <property type="entry name" value="HATPase_c"/>
    <property type="match status" value="1"/>
</dbReference>
<sequence length="370" mass="41384">MARQKRDEEVFLQHSQRRGEMLHRLVDGIDDGLFIVGNDQQILFANRGVLRFFPSIADPVGRPFLECVRDHRIAEVVANGARSGRRLREELLVSMPGDSMGGERVYSVEAVPLSSNEPAGLDGAVLVILRDETQKHHLEKIRKDFVANASHELRTPLSIIIGYLENLKEGDITDPVEIQRAFTLMKKHGDRLASIVEDLLVISRMESGQTEALRLEVFNFDACAQDVVHRLSPMVANSKSRASFKVDTGEDPSVFGDRFYWDQILFNLVGNAIKENQGGGVKIVVRLRQEPEFSVIEVRDDGVGIPLADLPFVFKRFYRVARHHSQEIKGTGLGLSIVKRAVEAHHGTISVHSKPGVETVFTIRVPRKGS</sequence>
<keyword evidence="5" id="KW-0418">Kinase</keyword>
<dbReference type="EC" id="2.7.13.3" evidence="2"/>
<dbReference type="InterPro" id="IPR003594">
    <property type="entry name" value="HATPase_dom"/>
</dbReference>
<comment type="catalytic activity">
    <reaction evidence="1">
        <text>ATP + protein L-histidine = ADP + protein N-phospho-L-histidine.</text>
        <dbReference type="EC" id="2.7.13.3"/>
    </reaction>
</comment>
<keyword evidence="4" id="KW-0808">Transferase</keyword>
<dbReference type="PROSITE" id="PS50109">
    <property type="entry name" value="HIS_KIN"/>
    <property type="match status" value="1"/>
</dbReference>
<name>A0A5R8KCN0_9BACT</name>
<dbReference type="OrthoDB" id="9813151at2"/>
<evidence type="ECO:0000256" key="6">
    <source>
        <dbReference type="ARBA" id="ARBA00023012"/>
    </source>
</evidence>
<dbReference type="InterPro" id="IPR003661">
    <property type="entry name" value="HisK_dim/P_dom"/>
</dbReference>
<dbReference type="Pfam" id="PF02518">
    <property type="entry name" value="HATPase_c"/>
    <property type="match status" value="1"/>
</dbReference>
<organism evidence="9 10">
    <name type="scientific">Phragmitibacter flavus</name>
    <dbReference type="NCBI Taxonomy" id="2576071"/>
    <lineage>
        <taxon>Bacteria</taxon>
        <taxon>Pseudomonadati</taxon>
        <taxon>Verrucomicrobiota</taxon>
        <taxon>Verrucomicrobiia</taxon>
        <taxon>Verrucomicrobiales</taxon>
        <taxon>Verrucomicrobiaceae</taxon>
        <taxon>Phragmitibacter</taxon>
    </lineage>
</organism>
<dbReference type="SMART" id="SM00388">
    <property type="entry name" value="HisKA"/>
    <property type="match status" value="1"/>
</dbReference>
<dbReference type="GO" id="GO:0000155">
    <property type="term" value="F:phosphorelay sensor kinase activity"/>
    <property type="evidence" value="ECO:0007669"/>
    <property type="project" value="InterPro"/>
</dbReference>
<dbReference type="PANTHER" id="PTHR45453">
    <property type="entry name" value="PHOSPHATE REGULON SENSOR PROTEIN PHOR"/>
    <property type="match status" value="1"/>
</dbReference>
<evidence type="ECO:0000256" key="1">
    <source>
        <dbReference type="ARBA" id="ARBA00000085"/>
    </source>
</evidence>
<dbReference type="PANTHER" id="PTHR45453:SF1">
    <property type="entry name" value="PHOSPHATE REGULON SENSOR PROTEIN PHOR"/>
    <property type="match status" value="1"/>
</dbReference>
<evidence type="ECO:0000256" key="7">
    <source>
        <dbReference type="ARBA" id="ARBA00023136"/>
    </source>
</evidence>
<evidence type="ECO:0000313" key="10">
    <source>
        <dbReference type="Proteomes" id="UP000306196"/>
    </source>
</evidence>
<dbReference type="Gene3D" id="1.10.287.130">
    <property type="match status" value="1"/>
</dbReference>
<reference evidence="9 10" key="1">
    <citation type="submission" date="2019-05" db="EMBL/GenBank/DDBJ databases">
        <title>Verrucobacter flavum gen. nov., sp. nov. a new member of the family Verrucomicrobiaceae.</title>
        <authorList>
            <person name="Szuroczki S."/>
            <person name="Abbaszade G."/>
            <person name="Szabo A."/>
            <person name="Felfoldi T."/>
            <person name="Schumann P."/>
            <person name="Boka K."/>
            <person name="Keki Z."/>
            <person name="Toumi M."/>
            <person name="Toth E."/>
        </authorList>
    </citation>
    <scope>NUCLEOTIDE SEQUENCE [LARGE SCALE GENOMIC DNA]</scope>
    <source>
        <strain evidence="9 10">MG-N-17</strain>
    </source>
</reference>
<dbReference type="CDD" id="cd00075">
    <property type="entry name" value="HATPase"/>
    <property type="match status" value="1"/>
</dbReference>
<evidence type="ECO:0000256" key="2">
    <source>
        <dbReference type="ARBA" id="ARBA00012438"/>
    </source>
</evidence>
<dbReference type="InterPro" id="IPR036097">
    <property type="entry name" value="HisK_dim/P_sf"/>
</dbReference>
<comment type="caution">
    <text evidence="9">The sequence shown here is derived from an EMBL/GenBank/DDBJ whole genome shotgun (WGS) entry which is preliminary data.</text>
</comment>
<dbReference type="InterPro" id="IPR036890">
    <property type="entry name" value="HATPase_C_sf"/>
</dbReference>
<dbReference type="FunFam" id="1.10.287.130:FF:000001">
    <property type="entry name" value="Two-component sensor histidine kinase"/>
    <property type="match status" value="1"/>
</dbReference>
<dbReference type="SUPFAM" id="SSF55874">
    <property type="entry name" value="ATPase domain of HSP90 chaperone/DNA topoisomerase II/histidine kinase"/>
    <property type="match status" value="1"/>
</dbReference>
<gene>
    <name evidence="9" type="ORF">FEM03_15125</name>
</gene>
<evidence type="ECO:0000256" key="3">
    <source>
        <dbReference type="ARBA" id="ARBA00022553"/>
    </source>
</evidence>
<dbReference type="Gene3D" id="3.30.565.10">
    <property type="entry name" value="Histidine kinase-like ATPase, C-terminal domain"/>
    <property type="match status" value="1"/>
</dbReference>
<dbReference type="InterPro" id="IPR000014">
    <property type="entry name" value="PAS"/>
</dbReference>
<keyword evidence="3" id="KW-0597">Phosphoprotein</keyword>
<dbReference type="EMBL" id="VAUV01000010">
    <property type="protein sequence ID" value="TLD70058.1"/>
    <property type="molecule type" value="Genomic_DNA"/>
</dbReference>
<evidence type="ECO:0000313" key="9">
    <source>
        <dbReference type="EMBL" id="TLD70058.1"/>
    </source>
</evidence>
<dbReference type="SMART" id="SM00091">
    <property type="entry name" value="PAS"/>
    <property type="match status" value="1"/>
</dbReference>
<evidence type="ECO:0000256" key="4">
    <source>
        <dbReference type="ARBA" id="ARBA00022679"/>
    </source>
</evidence>
<dbReference type="GO" id="GO:0004721">
    <property type="term" value="F:phosphoprotein phosphatase activity"/>
    <property type="evidence" value="ECO:0007669"/>
    <property type="project" value="TreeGrafter"/>
</dbReference>